<name>A0A1Y1QHW4_9GAMM</name>
<sequence>MDKMKIGIAASSGTFKGVFIHGVLTQFEEERFFADIYASSSSSLISCSMAATRQSSETGVDYWIETLTNTHNGIGMSSVVLASIEKYSPQIKKKLFNKRSSRLLIATSFVKNSDAALITQGDRYKNLGRRLLISSLKKDSSWVDENLDKTIFDTHSKSTGMILNTDNYDEVAYASTRMLHAWDIPAWIGGKPFIDGSYTCSCPAYELSEECTNVIAIGVEKKQLFTSIFQKREIIDESNDTFNISIIKPDFDLREIGVDYLTAEISGLRRAYDHGRDCAKRFLDNME</sequence>
<dbReference type="Proteomes" id="UP000192491">
    <property type="component" value="Unassembled WGS sequence"/>
</dbReference>
<gene>
    <name evidence="1" type="ORF">BWK73_31820</name>
</gene>
<accession>A0A1Y1QHW4</accession>
<evidence type="ECO:0000313" key="1">
    <source>
        <dbReference type="EMBL" id="OQX06057.1"/>
    </source>
</evidence>
<proteinExistence type="predicted"/>
<reference evidence="1 2" key="1">
    <citation type="submission" date="2017-01" db="EMBL/GenBank/DDBJ databases">
        <title>Novel large sulfur bacteria in the metagenomes of groundwater-fed chemosynthetic microbial mats in the Lake Huron basin.</title>
        <authorList>
            <person name="Sharrar A.M."/>
            <person name="Flood B.E."/>
            <person name="Bailey J.V."/>
            <person name="Jones D.S."/>
            <person name="Biddanda B."/>
            <person name="Ruberg S.A."/>
            <person name="Marcus D.N."/>
            <person name="Dick G.J."/>
        </authorList>
    </citation>
    <scope>NUCLEOTIDE SEQUENCE [LARGE SCALE GENOMIC DNA]</scope>
    <source>
        <strain evidence="1">A8</strain>
    </source>
</reference>
<evidence type="ECO:0008006" key="3">
    <source>
        <dbReference type="Google" id="ProtNLM"/>
    </source>
</evidence>
<protein>
    <recommendedName>
        <fullName evidence="3">PNPLA domain-containing protein</fullName>
    </recommendedName>
</protein>
<organism evidence="1 2">
    <name type="scientific">Thiothrix lacustris</name>
    <dbReference type="NCBI Taxonomy" id="525917"/>
    <lineage>
        <taxon>Bacteria</taxon>
        <taxon>Pseudomonadati</taxon>
        <taxon>Pseudomonadota</taxon>
        <taxon>Gammaproteobacteria</taxon>
        <taxon>Thiotrichales</taxon>
        <taxon>Thiotrichaceae</taxon>
        <taxon>Thiothrix</taxon>
    </lineage>
</organism>
<dbReference type="EMBL" id="MTEJ01000261">
    <property type="protein sequence ID" value="OQX06057.1"/>
    <property type="molecule type" value="Genomic_DNA"/>
</dbReference>
<dbReference type="SUPFAM" id="SSF52151">
    <property type="entry name" value="FabD/lysophospholipase-like"/>
    <property type="match status" value="1"/>
</dbReference>
<dbReference type="InterPro" id="IPR016035">
    <property type="entry name" value="Acyl_Trfase/lysoPLipase"/>
</dbReference>
<dbReference type="AlphaFoldDB" id="A0A1Y1QHW4"/>
<evidence type="ECO:0000313" key="2">
    <source>
        <dbReference type="Proteomes" id="UP000192491"/>
    </source>
</evidence>
<comment type="caution">
    <text evidence="1">The sequence shown here is derived from an EMBL/GenBank/DDBJ whole genome shotgun (WGS) entry which is preliminary data.</text>
</comment>